<evidence type="ECO:0000313" key="2">
    <source>
        <dbReference type="Proteomes" id="UP000792457"/>
    </source>
</evidence>
<dbReference type="AlphaFoldDB" id="A0A8K0KI69"/>
<keyword evidence="2" id="KW-1185">Reference proteome</keyword>
<proteinExistence type="predicted"/>
<evidence type="ECO:0000313" key="1">
    <source>
        <dbReference type="EMBL" id="KAG8232768.1"/>
    </source>
</evidence>
<organism evidence="1 2">
    <name type="scientific">Ladona fulva</name>
    <name type="common">Scarce chaser dragonfly</name>
    <name type="synonym">Libellula fulva</name>
    <dbReference type="NCBI Taxonomy" id="123851"/>
    <lineage>
        <taxon>Eukaryota</taxon>
        <taxon>Metazoa</taxon>
        <taxon>Ecdysozoa</taxon>
        <taxon>Arthropoda</taxon>
        <taxon>Hexapoda</taxon>
        <taxon>Insecta</taxon>
        <taxon>Pterygota</taxon>
        <taxon>Palaeoptera</taxon>
        <taxon>Odonata</taxon>
        <taxon>Epiprocta</taxon>
        <taxon>Anisoptera</taxon>
        <taxon>Libelluloidea</taxon>
        <taxon>Libellulidae</taxon>
        <taxon>Ladona</taxon>
    </lineage>
</organism>
<gene>
    <name evidence="1" type="ORF">J437_LFUL012908</name>
</gene>
<protein>
    <submittedName>
        <fullName evidence="1">Uncharacterized protein</fullName>
    </submittedName>
</protein>
<reference evidence="1" key="2">
    <citation type="submission" date="2017-10" db="EMBL/GenBank/DDBJ databases">
        <title>Ladona fulva Genome sequencing and assembly.</title>
        <authorList>
            <person name="Murali S."/>
            <person name="Richards S."/>
            <person name="Bandaranaike D."/>
            <person name="Bellair M."/>
            <person name="Blankenburg K."/>
            <person name="Chao H."/>
            <person name="Dinh H."/>
            <person name="Doddapaneni H."/>
            <person name="Dugan-Rocha S."/>
            <person name="Elkadiri S."/>
            <person name="Gnanaolivu R."/>
            <person name="Hernandez B."/>
            <person name="Skinner E."/>
            <person name="Javaid M."/>
            <person name="Lee S."/>
            <person name="Li M."/>
            <person name="Ming W."/>
            <person name="Munidasa M."/>
            <person name="Muniz J."/>
            <person name="Nguyen L."/>
            <person name="Hughes D."/>
            <person name="Osuji N."/>
            <person name="Pu L.-L."/>
            <person name="Puazo M."/>
            <person name="Qu C."/>
            <person name="Quiroz J."/>
            <person name="Raj R."/>
            <person name="Weissenberger G."/>
            <person name="Xin Y."/>
            <person name="Zou X."/>
            <person name="Han Y."/>
            <person name="Worley K."/>
            <person name="Muzny D."/>
            <person name="Gibbs R."/>
        </authorList>
    </citation>
    <scope>NUCLEOTIDE SEQUENCE</scope>
    <source>
        <strain evidence="1">Sampled in the wild</strain>
    </source>
</reference>
<comment type="caution">
    <text evidence="1">The sequence shown here is derived from an EMBL/GenBank/DDBJ whole genome shotgun (WGS) entry which is preliminary data.</text>
</comment>
<reference evidence="1" key="1">
    <citation type="submission" date="2013-04" db="EMBL/GenBank/DDBJ databases">
        <authorList>
            <person name="Qu J."/>
            <person name="Murali S.C."/>
            <person name="Bandaranaike D."/>
            <person name="Bellair M."/>
            <person name="Blankenburg K."/>
            <person name="Chao H."/>
            <person name="Dinh H."/>
            <person name="Doddapaneni H."/>
            <person name="Downs B."/>
            <person name="Dugan-Rocha S."/>
            <person name="Elkadiri S."/>
            <person name="Gnanaolivu R.D."/>
            <person name="Hernandez B."/>
            <person name="Javaid M."/>
            <person name="Jayaseelan J.C."/>
            <person name="Lee S."/>
            <person name="Li M."/>
            <person name="Ming W."/>
            <person name="Munidasa M."/>
            <person name="Muniz J."/>
            <person name="Nguyen L."/>
            <person name="Ongeri F."/>
            <person name="Osuji N."/>
            <person name="Pu L.-L."/>
            <person name="Puazo M."/>
            <person name="Qu C."/>
            <person name="Quiroz J."/>
            <person name="Raj R."/>
            <person name="Weissenberger G."/>
            <person name="Xin Y."/>
            <person name="Zou X."/>
            <person name="Han Y."/>
            <person name="Richards S."/>
            <person name="Worley K."/>
            <person name="Muzny D."/>
            <person name="Gibbs R."/>
        </authorList>
    </citation>
    <scope>NUCLEOTIDE SEQUENCE</scope>
    <source>
        <strain evidence="1">Sampled in the wild</strain>
    </source>
</reference>
<dbReference type="Proteomes" id="UP000792457">
    <property type="component" value="Unassembled WGS sequence"/>
</dbReference>
<dbReference type="EMBL" id="KZ308649">
    <property type="protein sequence ID" value="KAG8232768.1"/>
    <property type="molecule type" value="Genomic_DNA"/>
</dbReference>
<accession>A0A8K0KI69</accession>
<name>A0A8K0KI69_LADFU</name>
<dbReference type="OrthoDB" id="206969at2759"/>
<sequence length="114" mass="13105">MKKDEFRVWNTVIARQGDPQSPILINSVLEKAERTISMIPGKNIYDRFVATLAIQMLCITAPINAKQESKWETKANDLQSLDADKTYRKKVQDLGKESAEKNYLDKLRKGTFEE</sequence>